<dbReference type="GO" id="GO:0005506">
    <property type="term" value="F:iron ion binding"/>
    <property type="evidence" value="ECO:0007669"/>
    <property type="project" value="InterPro"/>
</dbReference>
<dbReference type="InterPro" id="IPR001128">
    <property type="entry name" value="Cyt_P450"/>
</dbReference>
<accession>A0A1G8VII0</accession>
<keyword evidence="6 7" id="KW-0503">Monooxygenase</keyword>
<dbReference type="Pfam" id="PF00067">
    <property type="entry name" value="p450"/>
    <property type="match status" value="1"/>
</dbReference>
<feature type="region of interest" description="Disordered" evidence="8">
    <location>
        <begin position="1"/>
        <end position="41"/>
    </location>
</feature>
<feature type="compositionally biased region" description="Basic and acidic residues" evidence="8">
    <location>
        <begin position="21"/>
        <end position="39"/>
    </location>
</feature>
<evidence type="ECO:0000256" key="1">
    <source>
        <dbReference type="ARBA" id="ARBA00010617"/>
    </source>
</evidence>
<dbReference type="GO" id="GO:0016705">
    <property type="term" value="F:oxidoreductase activity, acting on paired donors, with incorporation or reduction of molecular oxygen"/>
    <property type="evidence" value="ECO:0007669"/>
    <property type="project" value="InterPro"/>
</dbReference>
<protein>
    <submittedName>
        <fullName evidence="9">Cytochrome P450</fullName>
    </submittedName>
</protein>
<dbReference type="RefSeq" id="WP_090303745.1">
    <property type="nucleotide sequence ID" value="NZ_FNFE01000001.1"/>
</dbReference>
<keyword evidence="2 7" id="KW-0349">Heme</keyword>
<dbReference type="EMBL" id="FNFE01000001">
    <property type="protein sequence ID" value="SDJ64970.1"/>
    <property type="molecule type" value="Genomic_DNA"/>
</dbReference>
<evidence type="ECO:0000256" key="8">
    <source>
        <dbReference type="SAM" id="MobiDB-lite"/>
    </source>
</evidence>
<dbReference type="STRING" id="1095776.SAMN04515672_1323"/>
<dbReference type="PRINTS" id="PR00385">
    <property type="entry name" value="P450"/>
</dbReference>
<dbReference type="SUPFAM" id="SSF48264">
    <property type="entry name" value="Cytochrome P450"/>
    <property type="match status" value="1"/>
</dbReference>
<dbReference type="Proteomes" id="UP000198882">
    <property type="component" value="Unassembled WGS sequence"/>
</dbReference>
<dbReference type="Gene3D" id="1.10.630.10">
    <property type="entry name" value="Cytochrome P450"/>
    <property type="match status" value="1"/>
</dbReference>
<comment type="similarity">
    <text evidence="1 7">Belongs to the cytochrome P450 family.</text>
</comment>
<dbReference type="GO" id="GO:0020037">
    <property type="term" value="F:heme binding"/>
    <property type="evidence" value="ECO:0007669"/>
    <property type="project" value="InterPro"/>
</dbReference>
<gene>
    <name evidence="9" type="ORF">SAMN04515672_1323</name>
</gene>
<dbReference type="InterPro" id="IPR050196">
    <property type="entry name" value="Cytochrome_P450_Monoox"/>
</dbReference>
<dbReference type="AlphaFoldDB" id="A0A1G8VII0"/>
<evidence type="ECO:0000256" key="3">
    <source>
        <dbReference type="ARBA" id="ARBA00022723"/>
    </source>
</evidence>
<evidence type="ECO:0000256" key="6">
    <source>
        <dbReference type="ARBA" id="ARBA00023033"/>
    </source>
</evidence>
<keyword evidence="5 7" id="KW-0408">Iron</keyword>
<reference evidence="10" key="1">
    <citation type="submission" date="2016-10" db="EMBL/GenBank/DDBJ databases">
        <authorList>
            <person name="Varghese N."/>
            <person name="Submissions S."/>
        </authorList>
    </citation>
    <scope>NUCLEOTIDE SEQUENCE [LARGE SCALE GENOMIC DNA]</scope>
    <source>
        <strain evidence="10">B4,CECT 8067,JCM 17497</strain>
    </source>
</reference>
<keyword evidence="3 7" id="KW-0479">Metal-binding</keyword>
<feature type="compositionally biased region" description="Basic and acidic residues" evidence="8">
    <location>
        <begin position="392"/>
        <end position="411"/>
    </location>
</feature>
<evidence type="ECO:0000256" key="2">
    <source>
        <dbReference type="ARBA" id="ARBA00022617"/>
    </source>
</evidence>
<feature type="region of interest" description="Disordered" evidence="8">
    <location>
        <begin position="392"/>
        <end position="415"/>
    </location>
</feature>
<keyword evidence="10" id="KW-1185">Reference proteome</keyword>
<dbReference type="InterPro" id="IPR036396">
    <property type="entry name" value="Cyt_P450_sf"/>
</dbReference>
<proteinExistence type="inferred from homology"/>
<dbReference type="GO" id="GO:0004497">
    <property type="term" value="F:monooxygenase activity"/>
    <property type="evidence" value="ECO:0007669"/>
    <property type="project" value="UniProtKB-KW"/>
</dbReference>
<evidence type="ECO:0000313" key="10">
    <source>
        <dbReference type="Proteomes" id="UP000198882"/>
    </source>
</evidence>
<dbReference type="InterPro" id="IPR017972">
    <property type="entry name" value="Cyt_P450_CS"/>
</dbReference>
<dbReference type="OrthoDB" id="9881at2157"/>
<evidence type="ECO:0000256" key="4">
    <source>
        <dbReference type="ARBA" id="ARBA00023002"/>
    </source>
</evidence>
<keyword evidence="4 7" id="KW-0560">Oxidoreductase</keyword>
<dbReference type="InterPro" id="IPR002403">
    <property type="entry name" value="Cyt_P450_E_grp-IV"/>
</dbReference>
<evidence type="ECO:0000313" key="9">
    <source>
        <dbReference type="EMBL" id="SDJ64970.1"/>
    </source>
</evidence>
<dbReference type="PRINTS" id="PR00465">
    <property type="entry name" value="EP450IV"/>
</dbReference>
<dbReference type="PANTHER" id="PTHR24291">
    <property type="entry name" value="CYTOCHROME P450 FAMILY 4"/>
    <property type="match status" value="1"/>
</dbReference>
<evidence type="ECO:0000256" key="5">
    <source>
        <dbReference type="ARBA" id="ARBA00023004"/>
    </source>
</evidence>
<name>A0A1G8VII0_9EURY</name>
<evidence type="ECO:0000256" key="7">
    <source>
        <dbReference type="RuleBase" id="RU000461"/>
    </source>
</evidence>
<organism evidence="9 10">
    <name type="scientific">Natronorubrum texcoconense</name>
    <dbReference type="NCBI Taxonomy" id="1095776"/>
    <lineage>
        <taxon>Archaea</taxon>
        <taxon>Methanobacteriati</taxon>
        <taxon>Methanobacteriota</taxon>
        <taxon>Stenosarchaea group</taxon>
        <taxon>Halobacteria</taxon>
        <taxon>Halobacteriales</taxon>
        <taxon>Natrialbaceae</taxon>
        <taxon>Natronorubrum</taxon>
    </lineage>
</organism>
<dbReference type="PANTHER" id="PTHR24291:SF50">
    <property type="entry name" value="BIFUNCTIONAL ALBAFLAVENONE MONOOXYGENASE_TERPENE SYNTHASE"/>
    <property type="match status" value="1"/>
</dbReference>
<dbReference type="PROSITE" id="PS00086">
    <property type="entry name" value="CYTOCHROME_P450"/>
    <property type="match status" value="1"/>
</dbReference>
<sequence>MSEETRASERTSTGSDAASTDEDRGDPTDIGGDRTDRPKPLPVIGNLHQITGDPLGFFDAARGHDLLPYRMFTDQCYVVVHPEGVQTVLVDGDDAYHKGEMMQRQIGSLLGDGIFLAEGDDWQRQRSTMQPAFYRERITGYADAMTENAATMADGWTDGEIVDVADAASELTLAVLADTLLGIDPGSERDVVARAADAIAARYDSRRVGAFLPEWIPSPTNRRYRRSLVDLRRTIDRIIDDRRTAIEDERYSGTDLLSMLIAATADGSMDDETLRDNVVTFLFAGHETTALGLTYALHSLATEPDEQATVRDAIAEFGDPATDPDGAAAPDALPAVDRVVDETLRLYPPVHVFFREPARSVDLLDTRVPAGTVLALSPWTCHRDPRWWDDPESFRPDRWTTSKGEGRDRGSAPKSSRPEYAYFPFGGGPRHCIGMRFALLELRLTLAVVLSRYRFSPVTETLSFAPSATLQPDGPVRLRVDADAL</sequence>